<dbReference type="AlphaFoldDB" id="A0AAE3GUC4"/>
<proteinExistence type="predicted"/>
<protein>
    <submittedName>
        <fullName evidence="1">Uncharacterized protein</fullName>
    </submittedName>
</protein>
<evidence type="ECO:0000313" key="2">
    <source>
        <dbReference type="Proteomes" id="UP001204953"/>
    </source>
</evidence>
<organism evidence="1 2">
    <name type="scientific">Limnofasciculus baicalensis BBK-W-15</name>
    <dbReference type="NCBI Taxonomy" id="2699891"/>
    <lineage>
        <taxon>Bacteria</taxon>
        <taxon>Bacillati</taxon>
        <taxon>Cyanobacteriota</taxon>
        <taxon>Cyanophyceae</taxon>
        <taxon>Coleofasciculales</taxon>
        <taxon>Coleofasciculaceae</taxon>
        <taxon>Limnofasciculus</taxon>
        <taxon>Limnofasciculus baicalensis</taxon>
    </lineage>
</organism>
<reference evidence="1" key="1">
    <citation type="submission" date="2022-06" db="EMBL/GenBank/DDBJ databases">
        <title>New cyanobacteria of genus Symplocastrum in benthos of Lake Baikal.</title>
        <authorList>
            <person name="Sorokovikova E."/>
            <person name="Tikhonova I."/>
            <person name="Krasnopeev A."/>
            <person name="Evseev P."/>
            <person name="Gladkikh A."/>
            <person name="Belykh O."/>
        </authorList>
    </citation>
    <scope>NUCLEOTIDE SEQUENCE</scope>
    <source>
        <strain evidence="1">BBK-W-15</strain>
    </source>
</reference>
<name>A0AAE3GUC4_9CYAN</name>
<gene>
    <name evidence="1" type="ORF">NJ959_20700</name>
</gene>
<dbReference type="Gene3D" id="1.20.910.10">
    <property type="entry name" value="Heme oxygenase-like"/>
    <property type="match status" value="1"/>
</dbReference>
<dbReference type="RefSeq" id="WP_254013601.1">
    <property type="nucleotide sequence ID" value="NZ_JAMZMM010000248.1"/>
</dbReference>
<evidence type="ECO:0000313" key="1">
    <source>
        <dbReference type="EMBL" id="MCP2730850.1"/>
    </source>
</evidence>
<dbReference type="EMBL" id="JAMZMM010000248">
    <property type="protein sequence ID" value="MCP2730850.1"/>
    <property type="molecule type" value="Genomic_DNA"/>
</dbReference>
<comment type="caution">
    <text evidence="1">The sequence shown here is derived from an EMBL/GenBank/DDBJ whole genome shotgun (WGS) entry which is preliminary data.</text>
</comment>
<keyword evidence="2" id="KW-1185">Reference proteome</keyword>
<accession>A0AAE3GUC4</accession>
<dbReference type="Proteomes" id="UP001204953">
    <property type="component" value="Unassembled WGS sequence"/>
</dbReference>
<dbReference type="InterPro" id="IPR016084">
    <property type="entry name" value="Haem_Oase-like_multi-hlx"/>
</dbReference>
<sequence>MSVRNQRLLKYFFDVRNLKRPIWLELHAELEVDHFLDAIKPALIHYAGDSTKTVDLIQAVKHSIDRHIGYFDQMLHEYESQVSMFWRAV</sequence>